<dbReference type="HOGENOM" id="CLU_1468252_0_0_1"/>
<evidence type="ECO:0000256" key="1">
    <source>
        <dbReference type="SAM" id="Coils"/>
    </source>
</evidence>
<feature type="coiled-coil region" evidence="1">
    <location>
        <begin position="117"/>
        <end position="151"/>
    </location>
</feature>
<evidence type="ECO:0000313" key="3">
    <source>
        <dbReference type="Proteomes" id="UP000027222"/>
    </source>
</evidence>
<reference evidence="3" key="1">
    <citation type="journal article" date="2014" name="Proc. Natl. Acad. Sci. U.S.A.">
        <title>Extensive sampling of basidiomycete genomes demonstrates inadequacy of the white-rot/brown-rot paradigm for wood decay fungi.</title>
        <authorList>
            <person name="Riley R."/>
            <person name="Salamov A.A."/>
            <person name="Brown D.W."/>
            <person name="Nagy L.G."/>
            <person name="Floudas D."/>
            <person name="Held B.W."/>
            <person name="Levasseur A."/>
            <person name="Lombard V."/>
            <person name="Morin E."/>
            <person name="Otillar R."/>
            <person name="Lindquist E.A."/>
            <person name="Sun H."/>
            <person name="LaButti K.M."/>
            <person name="Schmutz J."/>
            <person name="Jabbour D."/>
            <person name="Luo H."/>
            <person name="Baker S.E."/>
            <person name="Pisabarro A.G."/>
            <person name="Walton J.D."/>
            <person name="Blanchette R.A."/>
            <person name="Henrissat B."/>
            <person name="Martin F."/>
            <person name="Cullen D."/>
            <person name="Hibbett D.S."/>
            <person name="Grigoriev I.V."/>
        </authorList>
    </citation>
    <scope>NUCLEOTIDE SEQUENCE [LARGE SCALE GENOMIC DNA]</scope>
    <source>
        <strain evidence="3">CBS 339.88</strain>
    </source>
</reference>
<sequence length="184" mass="20891">MRQLGDHENSQVPLSAPLPQLINHQLMGQLQMNIGHGQNIQGDTHMELQQRTNNSHGHPTFEWYPDPIAICRTGDSRTSNQLSRCSSADPARAPQPSIQMGNNTLMTSVYVVDVPLLAGLQNMLEELKNSIRQQQQQIEELRDENGRLREHDQIGETTKERPKELQTTFCNMFFCVSTDINKTN</sequence>
<keyword evidence="1" id="KW-0175">Coiled coil</keyword>
<proteinExistence type="predicted"/>
<protein>
    <submittedName>
        <fullName evidence="2">Uncharacterized protein</fullName>
    </submittedName>
</protein>
<accession>A0A067TIP6</accession>
<keyword evidence="3" id="KW-1185">Reference proteome</keyword>
<dbReference type="Proteomes" id="UP000027222">
    <property type="component" value="Unassembled WGS sequence"/>
</dbReference>
<gene>
    <name evidence="2" type="ORF">GALMADRAFT_134507</name>
</gene>
<dbReference type="AlphaFoldDB" id="A0A067TIP6"/>
<organism evidence="2 3">
    <name type="scientific">Galerina marginata (strain CBS 339.88)</name>
    <dbReference type="NCBI Taxonomy" id="685588"/>
    <lineage>
        <taxon>Eukaryota</taxon>
        <taxon>Fungi</taxon>
        <taxon>Dikarya</taxon>
        <taxon>Basidiomycota</taxon>
        <taxon>Agaricomycotina</taxon>
        <taxon>Agaricomycetes</taxon>
        <taxon>Agaricomycetidae</taxon>
        <taxon>Agaricales</taxon>
        <taxon>Agaricineae</taxon>
        <taxon>Strophariaceae</taxon>
        <taxon>Galerina</taxon>
    </lineage>
</organism>
<dbReference type="EMBL" id="KL142369">
    <property type="protein sequence ID" value="KDR82991.1"/>
    <property type="molecule type" value="Genomic_DNA"/>
</dbReference>
<evidence type="ECO:0000313" key="2">
    <source>
        <dbReference type="EMBL" id="KDR82991.1"/>
    </source>
</evidence>
<name>A0A067TIP6_GALM3</name>